<reference evidence="2 3" key="1">
    <citation type="submission" date="2014-04" db="EMBL/GenBank/DDBJ databases">
        <authorList>
            <consortium name="DOE Joint Genome Institute"/>
            <person name="Kuo A."/>
            <person name="Kohler A."/>
            <person name="Costa M.D."/>
            <person name="Nagy L.G."/>
            <person name="Floudas D."/>
            <person name="Copeland A."/>
            <person name="Barry K.W."/>
            <person name="Cichocki N."/>
            <person name="Veneault-Fourrey C."/>
            <person name="LaButti K."/>
            <person name="Lindquist E.A."/>
            <person name="Lipzen A."/>
            <person name="Lundell T."/>
            <person name="Morin E."/>
            <person name="Murat C."/>
            <person name="Sun H."/>
            <person name="Tunlid A."/>
            <person name="Henrissat B."/>
            <person name="Grigoriev I.V."/>
            <person name="Hibbett D.S."/>
            <person name="Martin F."/>
            <person name="Nordberg H.P."/>
            <person name="Cantor M.N."/>
            <person name="Hua S.X."/>
        </authorList>
    </citation>
    <scope>NUCLEOTIDE SEQUENCE [LARGE SCALE GENOMIC DNA]</scope>
    <source>
        <strain evidence="2 3">Marx 270</strain>
    </source>
</reference>
<dbReference type="Proteomes" id="UP000054217">
    <property type="component" value="Unassembled WGS sequence"/>
</dbReference>
<dbReference type="HOGENOM" id="CLU_2016203_0_0_1"/>
<gene>
    <name evidence="2" type="ORF">M404DRAFT_10783</name>
</gene>
<name>A0A0C3NNW2_PISTI</name>
<evidence type="ECO:0000313" key="2">
    <source>
        <dbReference type="EMBL" id="KIN97295.1"/>
    </source>
</evidence>
<sequence length="123" mass="13098">MITEIVGSVTEKQLPTTPTEGAMATEVVGAVTEKELPMNTFQDDLLNQLNQAAGIQKATNPALKKKKTQKVNIVTQGKGADSVMASAQESGGGDGVQHHVAQAPGKKNKNKVGSWSHYKNIWD</sequence>
<dbReference type="AlphaFoldDB" id="A0A0C3NNW2"/>
<organism evidence="2 3">
    <name type="scientific">Pisolithus tinctorius Marx 270</name>
    <dbReference type="NCBI Taxonomy" id="870435"/>
    <lineage>
        <taxon>Eukaryota</taxon>
        <taxon>Fungi</taxon>
        <taxon>Dikarya</taxon>
        <taxon>Basidiomycota</taxon>
        <taxon>Agaricomycotina</taxon>
        <taxon>Agaricomycetes</taxon>
        <taxon>Agaricomycetidae</taxon>
        <taxon>Boletales</taxon>
        <taxon>Sclerodermatineae</taxon>
        <taxon>Pisolithaceae</taxon>
        <taxon>Pisolithus</taxon>
    </lineage>
</organism>
<proteinExistence type="predicted"/>
<reference evidence="3" key="2">
    <citation type="submission" date="2015-01" db="EMBL/GenBank/DDBJ databases">
        <title>Evolutionary Origins and Diversification of the Mycorrhizal Mutualists.</title>
        <authorList>
            <consortium name="DOE Joint Genome Institute"/>
            <consortium name="Mycorrhizal Genomics Consortium"/>
            <person name="Kohler A."/>
            <person name="Kuo A."/>
            <person name="Nagy L.G."/>
            <person name="Floudas D."/>
            <person name="Copeland A."/>
            <person name="Barry K.W."/>
            <person name="Cichocki N."/>
            <person name="Veneault-Fourrey C."/>
            <person name="LaButti K."/>
            <person name="Lindquist E.A."/>
            <person name="Lipzen A."/>
            <person name="Lundell T."/>
            <person name="Morin E."/>
            <person name="Murat C."/>
            <person name="Riley R."/>
            <person name="Ohm R."/>
            <person name="Sun H."/>
            <person name="Tunlid A."/>
            <person name="Henrissat B."/>
            <person name="Grigoriev I.V."/>
            <person name="Hibbett D.S."/>
            <person name="Martin F."/>
        </authorList>
    </citation>
    <scope>NUCLEOTIDE SEQUENCE [LARGE SCALE GENOMIC DNA]</scope>
    <source>
        <strain evidence="3">Marx 270</strain>
    </source>
</reference>
<dbReference type="EMBL" id="KN832031">
    <property type="protein sequence ID" value="KIN97295.1"/>
    <property type="molecule type" value="Genomic_DNA"/>
</dbReference>
<feature type="region of interest" description="Disordered" evidence="1">
    <location>
        <begin position="84"/>
        <end position="123"/>
    </location>
</feature>
<dbReference type="InParanoid" id="A0A0C3NNW2"/>
<keyword evidence="3" id="KW-1185">Reference proteome</keyword>
<evidence type="ECO:0000256" key="1">
    <source>
        <dbReference type="SAM" id="MobiDB-lite"/>
    </source>
</evidence>
<protein>
    <submittedName>
        <fullName evidence="2">Uncharacterized protein</fullName>
    </submittedName>
</protein>
<evidence type="ECO:0000313" key="3">
    <source>
        <dbReference type="Proteomes" id="UP000054217"/>
    </source>
</evidence>
<accession>A0A0C3NNW2</accession>